<evidence type="ECO:0000256" key="1">
    <source>
        <dbReference type="ARBA" id="ARBA00004651"/>
    </source>
</evidence>
<evidence type="ECO:0000256" key="2">
    <source>
        <dbReference type="ARBA" id="ARBA00022475"/>
    </source>
</evidence>
<keyword evidence="2" id="KW-1003">Cell membrane</keyword>
<dbReference type="GO" id="GO:0005886">
    <property type="term" value="C:plasma membrane"/>
    <property type="evidence" value="ECO:0007669"/>
    <property type="project" value="UniProtKB-SubCell"/>
</dbReference>
<evidence type="ECO:0000256" key="3">
    <source>
        <dbReference type="ARBA" id="ARBA00022692"/>
    </source>
</evidence>
<protein>
    <submittedName>
        <fullName evidence="7">Lysine transporter LysE</fullName>
    </submittedName>
</protein>
<proteinExistence type="predicted"/>
<evidence type="ECO:0000256" key="4">
    <source>
        <dbReference type="ARBA" id="ARBA00022989"/>
    </source>
</evidence>
<keyword evidence="5 6" id="KW-0472">Membrane</keyword>
<dbReference type="AlphaFoldDB" id="A0A317C3U9"/>
<comment type="caution">
    <text evidence="7">The sequence shown here is derived from an EMBL/GenBank/DDBJ whole genome shotgun (WGS) entry which is preliminary data.</text>
</comment>
<dbReference type="GO" id="GO:0033228">
    <property type="term" value="P:cysteine export across plasma membrane"/>
    <property type="evidence" value="ECO:0007669"/>
    <property type="project" value="TreeGrafter"/>
</dbReference>
<feature type="transmembrane region" description="Helical" evidence="6">
    <location>
        <begin position="176"/>
        <end position="198"/>
    </location>
</feature>
<evidence type="ECO:0000256" key="5">
    <source>
        <dbReference type="ARBA" id="ARBA00023136"/>
    </source>
</evidence>
<feature type="transmembrane region" description="Helical" evidence="6">
    <location>
        <begin position="44"/>
        <end position="65"/>
    </location>
</feature>
<dbReference type="Pfam" id="PF01810">
    <property type="entry name" value="LysE"/>
    <property type="match status" value="1"/>
</dbReference>
<keyword evidence="4 6" id="KW-1133">Transmembrane helix</keyword>
<accession>A0A317C3U9</accession>
<reference evidence="7 8" key="1">
    <citation type="submission" date="2018-05" db="EMBL/GenBank/DDBJ databases">
        <title>Leucothrix arctica sp. nov., isolated from Arctic seawater.</title>
        <authorList>
            <person name="Choi A."/>
            <person name="Baek K."/>
        </authorList>
    </citation>
    <scope>NUCLEOTIDE SEQUENCE [LARGE SCALE GENOMIC DNA]</scope>
    <source>
        <strain evidence="7 8">JCM 18388</strain>
    </source>
</reference>
<sequence length="199" mass="21918">MSIELILTVITFAFVTSVTPGPNNIMLTASGANFGFKRTLPHVAGIIIGMMFLNISVGLGLGALFTQFPVLQQILRVAGTAYLLWLAYKLLSFSSIGNKAQDAKPFSLLQAIAFQYINPKAWIMVISANASFSLMGDGYWWSVFMITTTYMIVGTPSIMLWAGFGQYIRRFLGQQSVLKSFNITMATLTALCVVFIWLD</sequence>
<feature type="transmembrane region" description="Helical" evidence="6">
    <location>
        <begin position="139"/>
        <end position="164"/>
    </location>
</feature>
<organism evidence="7 8">
    <name type="scientific">Leucothrix pacifica</name>
    <dbReference type="NCBI Taxonomy" id="1247513"/>
    <lineage>
        <taxon>Bacteria</taxon>
        <taxon>Pseudomonadati</taxon>
        <taxon>Pseudomonadota</taxon>
        <taxon>Gammaproteobacteria</taxon>
        <taxon>Thiotrichales</taxon>
        <taxon>Thiotrichaceae</taxon>
        <taxon>Leucothrix</taxon>
    </lineage>
</organism>
<dbReference type="InterPro" id="IPR001123">
    <property type="entry name" value="LeuE-type"/>
</dbReference>
<dbReference type="EMBL" id="QGKM01000065">
    <property type="protein sequence ID" value="PWQ93294.1"/>
    <property type="molecule type" value="Genomic_DNA"/>
</dbReference>
<comment type="subcellular location">
    <subcellularLocation>
        <location evidence="1">Cell membrane</location>
        <topology evidence="1">Multi-pass membrane protein</topology>
    </subcellularLocation>
</comment>
<name>A0A317C3U9_9GAMM</name>
<evidence type="ECO:0000256" key="6">
    <source>
        <dbReference type="SAM" id="Phobius"/>
    </source>
</evidence>
<dbReference type="GO" id="GO:0015171">
    <property type="term" value="F:amino acid transmembrane transporter activity"/>
    <property type="evidence" value="ECO:0007669"/>
    <property type="project" value="TreeGrafter"/>
</dbReference>
<keyword evidence="8" id="KW-1185">Reference proteome</keyword>
<dbReference type="Proteomes" id="UP000245539">
    <property type="component" value="Unassembled WGS sequence"/>
</dbReference>
<keyword evidence="3 6" id="KW-0812">Transmembrane</keyword>
<dbReference type="OrthoDB" id="9812084at2"/>
<dbReference type="PANTHER" id="PTHR30086">
    <property type="entry name" value="ARGININE EXPORTER PROTEIN ARGO"/>
    <property type="match status" value="1"/>
</dbReference>
<evidence type="ECO:0000313" key="7">
    <source>
        <dbReference type="EMBL" id="PWQ93294.1"/>
    </source>
</evidence>
<dbReference type="PANTHER" id="PTHR30086:SF20">
    <property type="entry name" value="ARGININE EXPORTER PROTEIN ARGO-RELATED"/>
    <property type="match status" value="1"/>
</dbReference>
<feature type="transmembrane region" description="Helical" evidence="6">
    <location>
        <begin position="77"/>
        <end position="96"/>
    </location>
</feature>
<gene>
    <name evidence="7" type="ORF">DKW60_17855</name>
</gene>
<evidence type="ECO:0000313" key="8">
    <source>
        <dbReference type="Proteomes" id="UP000245539"/>
    </source>
</evidence>